<dbReference type="InterPro" id="IPR052907">
    <property type="entry name" value="Beta-lactamase/esterase"/>
</dbReference>
<dbReference type="PANTHER" id="PTHR43319:SF3">
    <property type="entry name" value="BETA-LACTAMASE-RELATED DOMAIN-CONTAINING PROTEIN"/>
    <property type="match status" value="1"/>
</dbReference>
<accession>A0A6C7EA53</accession>
<protein>
    <submittedName>
        <fullName evidence="2">Putative esterase</fullName>
    </submittedName>
</protein>
<reference evidence="2 3" key="1">
    <citation type="journal article" date="2013" name="Int. J. Syst. Evol. Microbiol.">
        <title>Ilumatobacter nonamiense sp. nov. and Ilumatobacter coccineum sp. nov., isolated from seashore sand.</title>
        <authorList>
            <person name="Matsumoto A."/>
            <person name="Kasai H."/>
            <person name="Matsuo Y."/>
            <person name="Shizuri Y."/>
            <person name="Ichikawa N."/>
            <person name="Fujita N."/>
            <person name="Omura S."/>
            <person name="Takahashi Y."/>
        </authorList>
    </citation>
    <scope>NUCLEOTIDE SEQUENCE [LARGE SCALE GENOMIC DNA]</scope>
    <source>
        <strain evidence="3">NBRC 103263 / KCTC 29153 / YM16-304</strain>
    </source>
</reference>
<dbReference type="OrthoDB" id="3422781at2"/>
<dbReference type="RefSeq" id="WP_015442854.1">
    <property type="nucleotide sequence ID" value="NC_020520.1"/>
</dbReference>
<dbReference type="EMBL" id="AP012057">
    <property type="protein sequence ID" value="BAN03607.1"/>
    <property type="molecule type" value="Genomic_DNA"/>
</dbReference>
<evidence type="ECO:0000259" key="1">
    <source>
        <dbReference type="Pfam" id="PF00144"/>
    </source>
</evidence>
<proteinExistence type="predicted"/>
<dbReference type="AlphaFoldDB" id="A0A6C7EA53"/>
<dbReference type="InterPro" id="IPR012338">
    <property type="entry name" value="Beta-lactam/transpept-like"/>
</dbReference>
<organism evidence="2 3">
    <name type="scientific">Ilumatobacter coccineus (strain NBRC 103263 / KCTC 29153 / YM16-304)</name>
    <dbReference type="NCBI Taxonomy" id="1313172"/>
    <lineage>
        <taxon>Bacteria</taxon>
        <taxon>Bacillati</taxon>
        <taxon>Actinomycetota</taxon>
        <taxon>Acidimicrobiia</taxon>
        <taxon>Acidimicrobiales</taxon>
        <taxon>Ilumatobacteraceae</taxon>
        <taxon>Ilumatobacter</taxon>
    </lineage>
</organism>
<dbReference type="InterPro" id="IPR001466">
    <property type="entry name" value="Beta-lactam-related"/>
</dbReference>
<dbReference type="Pfam" id="PF00144">
    <property type="entry name" value="Beta-lactamase"/>
    <property type="match status" value="1"/>
</dbReference>
<dbReference type="KEGG" id="aym:YM304_32930"/>
<keyword evidence="3" id="KW-1185">Reference proteome</keyword>
<sequence length="386" mass="41188">MTEIHGTVAPGFEAVRDAFAANWETGGEVGASVSATVGGETVVDLWGGTATYDDGERDWERDTIVNVWSTTKTMSFLCCLLLADRGELDLYAPVADYWPEFAAGGKEHVATRHIMGHTAGLSGWDEPLEVADLLDHDKLVTLHAAQAPWWEPGSGSGYHAISQGYLLGEIVKRIDGRSLGQFFADEIAGPLDADFHIGTPPEADERIAHVIPPAFGLGQDPSVEMPDETSIAWRTLSNPMMDASYSSTIDWRRAEVPAAGGHGNARSVAAIHTLTANGGMANGKQIISPEGLERIFDVQAEGFDKVLLGTELKLGMGFGLPSPMLPLPPESKVCFWGGWGGSLAIIDMDQKMSFSYVMNRMEASLTGDARGAGVLMAMYGALFAGG</sequence>
<dbReference type="Gene3D" id="3.40.710.10">
    <property type="entry name" value="DD-peptidase/beta-lactamase superfamily"/>
    <property type="match status" value="1"/>
</dbReference>
<feature type="domain" description="Beta-lactamase-related" evidence="1">
    <location>
        <begin position="16"/>
        <end position="364"/>
    </location>
</feature>
<dbReference type="SUPFAM" id="SSF56601">
    <property type="entry name" value="beta-lactamase/transpeptidase-like"/>
    <property type="match status" value="1"/>
</dbReference>
<gene>
    <name evidence="2" type="ORF">YM304_32930</name>
</gene>
<evidence type="ECO:0000313" key="2">
    <source>
        <dbReference type="EMBL" id="BAN03607.1"/>
    </source>
</evidence>
<name>A0A6C7EA53_ILUCY</name>
<dbReference type="Proteomes" id="UP000011863">
    <property type="component" value="Chromosome"/>
</dbReference>
<dbReference type="PANTHER" id="PTHR43319">
    <property type="entry name" value="BETA-LACTAMASE-RELATED"/>
    <property type="match status" value="1"/>
</dbReference>
<evidence type="ECO:0000313" key="3">
    <source>
        <dbReference type="Proteomes" id="UP000011863"/>
    </source>
</evidence>